<reference evidence="1 2" key="4">
    <citation type="journal article" date="2018" name="Environ. Microbiol. Rep.">
        <title>Phylogenetic distribution of roseobacticides in the Roseobacter group and their effect on microalgae.</title>
        <authorList>
            <person name="Sonnenschein E.C."/>
            <person name="Phippen C.B."/>
            <person name="Bentzon-Tilia M."/>
            <person name="Rasmussen S.A."/>
            <person name="Nielsen K.F."/>
            <person name="Gram L."/>
        </authorList>
    </citation>
    <scope>NUCLEOTIDE SEQUENCE [LARGE SCALE GENOMIC DNA]</scope>
    <source>
        <strain evidence="1 2">P36</strain>
    </source>
</reference>
<protein>
    <submittedName>
        <fullName evidence="1">Uncharacterized protein</fullName>
    </submittedName>
</protein>
<reference evidence="1 2" key="3">
    <citation type="journal article" date="2017" name="Int. J. Syst. Evol. Microbiol.">
        <title>Adaptation of Surface-Associated Bacteria to the Open Ocean: A Genomically Distinct Subpopulation of Phaeobacter gallaeciensis Colonizes Pacific Mesozooplankton.</title>
        <authorList>
            <person name="Freese H.M."/>
            <person name="Methner A."/>
            <person name="Overmann J."/>
        </authorList>
    </citation>
    <scope>NUCLEOTIDE SEQUENCE [LARGE SCALE GENOMIC DNA]</scope>
    <source>
        <strain evidence="1 2">P36</strain>
    </source>
</reference>
<sequence length="104" mass="11825">MAVLIDGYEITDRTRFRVRYEIHGGRDFAAIGTYWLNNLTSLEDCQRAYIEAREQSGLGASQFGSGELFDEMGQHLAYLSYNGRLWPPVPWRADLEPLAEAPRG</sequence>
<dbReference type="Proteomes" id="UP000218891">
    <property type="component" value="Plasmid pP36_d"/>
</dbReference>
<evidence type="ECO:0000313" key="2">
    <source>
        <dbReference type="Proteomes" id="UP000218891"/>
    </source>
</evidence>
<proteinExistence type="predicted"/>
<organism evidence="1 2">
    <name type="scientific">Phaeobacter piscinae</name>
    <dbReference type="NCBI Taxonomy" id="1580596"/>
    <lineage>
        <taxon>Bacteria</taxon>
        <taxon>Pseudomonadati</taxon>
        <taxon>Pseudomonadota</taxon>
        <taxon>Alphaproteobacteria</taxon>
        <taxon>Rhodobacterales</taxon>
        <taxon>Roseobacteraceae</taxon>
        <taxon>Phaeobacter</taxon>
    </lineage>
</organism>
<reference evidence="1 2" key="1">
    <citation type="journal article" date="2017" name="Front. Microbiol.">
        <title>Phaeobacter piscinae sp. nov., a species of the Roseobacter group and potential aquaculture probiont.</title>
        <authorList>
            <person name="Sonnenschein E.C."/>
            <person name="Phippen C.B.W."/>
            <person name="Nielsen K.F."/>
            <person name="Mateiu R.V."/>
            <person name="Melchiorsen J."/>
            <person name="Gram L."/>
            <person name="Overmann J."/>
            <person name="Freese H.M."/>
        </authorList>
    </citation>
    <scope>NUCLEOTIDE SEQUENCE [LARGE SCALE GENOMIC DNA]</scope>
    <source>
        <strain evidence="1 2">P36</strain>
    </source>
</reference>
<keyword evidence="1" id="KW-0614">Plasmid</keyword>
<keyword evidence="2" id="KW-1185">Reference proteome</keyword>
<dbReference type="RefSeq" id="WP_081293346.1">
    <property type="nucleotide sequence ID" value="NZ_CP010647.1"/>
</dbReference>
<dbReference type="EMBL" id="CP010647">
    <property type="protein sequence ID" value="ATG37987.1"/>
    <property type="molecule type" value="Genomic_DNA"/>
</dbReference>
<geneLocation type="plasmid" evidence="1 2">
    <name>pP36_d</name>
</geneLocation>
<accession>A0ABM6PJG5</accession>
<reference evidence="1 2" key="2">
    <citation type="journal article" date="2017" name="Genome Biol. Evol.">
        <title>Trajectories and Drivers of Genome Evolution in Surface-Associated Marine Phaeobacter.</title>
        <authorList>
            <person name="Freese H.M."/>
            <person name="Sikorski J."/>
            <person name="Bunk B."/>
            <person name="Scheuner C."/>
            <person name="Meier-Kolthoff J.P."/>
            <person name="Sproer C."/>
            <person name="Gram L."/>
            <person name="Overmann J."/>
        </authorList>
    </citation>
    <scope>NUCLEOTIDE SEQUENCE [LARGE SCALE GENOMIC DNA]</scope>
    <source>
        <strain evidence="1 2">P36</strain>
    </source>
</reference>
<name>A0ABM6PJG5_9RHOB</name>
<evidence type="ECO:0000313" key="1">
    <source>
        <dbReference type="EMBL" id="ATG37987.1"/>
    </source>
</evidence>
<gene>
    <name evidence="1" type="ORF">PhaeoP36_03911</name>
</gene>